<evidence type="ECO:0000256" key="2">
    <source>
        <dbReference type="ARBA" id="ARBA00005988"/>
    </source>
</evidence>
<dbReference type="Gene3D" id="2.60.40.1120">
    <property type="entry name" value="Carboxypeptidase-like, regulatory domain"/>
    <property type="match status" value="1"/>
</dbReference>
<comment type="similarity">
    <text evidence="2 9">Belongs to the peptidase M14 family.</text>
</comment>
<dbReference type="CDD" id="cd11308">
    <property type="entry name" value="Peptidase_M14NE-CP-C_like"/>
    <property type="match status" value="1"/>
</dbReference>
<feature type="transmembrane region" description="Helical" evidence="10">
    <location>
        <begin position="468"/>
        <end position="489"/>
    </location>
</feature>
<reference evidence="13" key="1">
    <citation type="submission" date="2022-11" db="UniProtKB">
        <authorList>
            <consortium name="WormBaseParasite"/>
        </authorList>
    </citation>
    <scope>IDENTIFICATION</scope>
</reference>
<keyword evidence="12" id="KW-1185">Reference proteome</keyword>
<keyword evidence="4" id="KW-0645">Protease</keyword>
<dbReference type="PANTHER" id="PTHR11532">
    <property type="entry name" value="PROTEASE M14 CARBOXYPEPTIDASE"/>
    <property type="match status" value="1"/>
</dbReference>
<dbReference type="PROSITE" id="PS52035">
    <property type="entry name" value="PEPTIDASE_M14"/>
    <property type="match status" value="1"/>
</dbReference>
<dbReference type="CDD" id="cd03858">
    <property type="entry name" value="M14_CP_N-E_like"/>
    <property type="match status" value="1"/>
</dbReference>
<evidence type="ECO:0000256" key="10">
    <source>
        <dbReference type="SAM" id="Phobius"/>
    </source>
</evidence>
<evidence type="ECO:0000256" key="4">
    <source>
        <dbReference type="ARBA" id="ARBA00022670"/>
    </source>
</evidence>
<sequence>MCASENSGLYNMLARIVFLPYMMPLFELALSFIVLIVHLTCVSCDRETEDIIATFEAANFFHSADDVKNRIGAFIEPKKFEHHNYNKLVFFIHNLANEYPQLTHLYSIGKSTQQRDLYVIAISLQPKIHLPGRPEFKYVGNMHGNEVTGRELLLHLAEVLLINYGKNDYITRLVNTTRIHIMPTMNPDGYERAIEGDISGIIGRGNANGIDLNRDFPHRSGRTLFKPLQPETAAIMRWTKSIPFVLSANLHDGSLLVNYPYDDGFTPGTQISKTGDHELFVRLAFSYARAHSFMWKKGPRCLNDYGDEPKLGITNGAQWYPVAGGMQDWNYANTNCFELTIEMNCQKFSFAKDLPKLWEDHKFALFELISQVHNSLSGFILDAETGQGIENATISINEEGKLVKSYIYGDYWRLINPGTYNVTYDHILYEPLTIAITITNHSPNAFKNIMLRRRANQHSFYRLHETSASTLCAPLFSTFIFHLLISLLFRLNFL</sequence>
<dbReference type="GO" id="GO:0004181">
    <property type="term" value="F:metallocarboxypeptidase activity"/>
    <property type="evidence" value="ECO:0007669"/>
    <property type="project" value="InterPro"/>
</dbReference>
<protein>
    <submittedName>
        <fullName evidence="13">Peptidase M14 carboxypeptidase A domain-containing protein</fullName>
    </submittedName>
</protein>
<keyword evidence="3" id="KW-0121">Carboxypeptidase</keyword>
<dbReference type="PANTHER" id="PTHR11532:SF73">
    <property type="entry name" value="CARBOXYPEPTIDASE D"/>
    <property type="match status" value="1"/>
</dbReference>
<dbReference type="SUPFAM" id="SSF49464">
    <property type="entry name" value="Carboxypeptidase regulatory domain-like"/>
    <property type="match status" value="1"/>
</dbReference>
<dbReference type="Gene3D" id="3.40.630.10">
    <property type="entry name" value="Zn peptidases"/>
    <property type="match status" value="1"/>
</dbReference>
<dbReference type="InterPro" id="IPR000834">
    <property type="entry name" value="Peptidase_M14"/>
</dbReference>
<dbReference type="PRINTS" id="PR00765">
    <property type="entry name" value="CRBOXYPTASEA"/>
</dbReference>
<evidence type="ECO:0000313" key="12">
    <source>
        <dbReference type="Proteomes" id="UP000887569"/>
    </source>
</evidence>
<dbReference type="GO" id="GO:0006518">
    <property type="term" value="P:peptide metabolic process"/>
    <property type="evidence" value="ECO:0007669"/>
    <property type="project" value="TreeGrafter"/>
</dbReference>
<dbReference type="WBParaSite" id="PgR021_g022_t03">
    <property type="protein sequence ID" value="PgR021_g022_t03"/>
    <property type="gene ID" value="PgR021_g022"/>
</dbReference>
<keyword evidence="7" id="KW-0862">Zinc</keyword>
<evidence type="ECO:0000256" key="1">
    <source>
        <dbReference type="ARBA" id="ARBA00001947"/>
    </source>
</evidence>
<keyword evidence="6" id="KW-0378">Hydrolase</keyword>
<feature type="domain" description="Peptidase M14" evidence="11">
    <location>
        <begin position="81"/>
        <end position="372"/>
    </location>
</feature>
<name>A0A915AZD2_PARUN</name>
<evidence type="ECO:0000259" key="11">
    <source>
        <dbReference type="PROSITE" id="PS52035"/>
    </source>
</evidence>
<evidence type="ECO:0000256" key="3">
    <source>
        <dbReference type="ARBA" id="ARBA00022645"/>
    </source>
</evidence>
<dbReference type="AlphaFoldDB" id="A0A915AZD2"/>
<evidence type="ECO:0000256" key="6">
    <source>
        <dbReference type="ARBA" id="ARBA00022801"/>
    </source>
</evidence>
<dbReference type="InterPro" id="IPR050753">
    <property type="entry name" value="Peptidase_M14_domain"/>
</dbReference>
<dbReference type="InterPro" id="IPR008969">
    <property type="entry name" value="CarboxyPept-like_regulatory"/>
</dbReference>
<dbReference type="Pfam" id="PF00246">
    <property type="entry name" value="Peptidase_M14"/>
    <property type="match status" value="1"/>
</dbReference>
<dbReference type="SUPFAM" id="SSF53187">
    <property type="entry name" value="Zn-dependent exopeptidases"/>
    <property type="match status" value="1"/>
</dbReference>
<evidence type="ECO:0000256" key="8">
    <source>
        <dbReference type="ARBA" id="ARBA00023180"/>
    </source>
</evidence>
<dbReference type="FunFam" id="3.40.630.10:FF:000020">
    <property type="entry name" value="Carboxypeptidase D"/>
    <property type="match status" value="1"/>
</dbReference>
<keyword evidence="5" id="KW-0479">Metal-binding</keyword>
<dbReference type="FunFam" id="2.60.40.1120:FF:000027">
    <property type="entry name" value="CarboxyPeptidase D family"/>
    <property type="match status" value="1"/>
</dbReference>
<dbReference type="GO" id="GO:0005615">
    <property type="term" value="C:extracellular space"/>
    <property type="evidence" value="ECO:0007669"/>
    <property type="project" value="TreeGrafter"/>
</dbReference>
<dbReference type="Proteomes" id="UP000887569">
    <property type="component" value="Unplaced"/>
</dbReference>
<accession>A0A915AZD2</accession>
<comment type="cofactor">
    <cofactor evidence="1">
        <name>Zn(2+)</name>
        <dbReference type="ChEBI" id="CHEBI:29105"/>
    </cofactor>
</comment>
<keyword evidence="10" id="KW-0472">Membrane</keyword>
<proteinExistence type="inferred from homology"/>
<keyword evidence="10" id="KW-0812">Transmembrane</keyword>
<dbReference type="SMART" id="SM00631">
    <property type="entry name" value="Zn_pept"/>
    <property type="match status" value="1"/>
</dbReference>
<keyword evidence="8" id="KW-0325">Glycoprotein</keyword>
<evidence type="ECO:0000256" key="7">
    <source>
        <dbReference type="ARBA" id="ARBA00022833"/>
    </source>
</evidence>
<dbReference type="GO" id="GO:0008270">
    <property type="term" value="F:zinc ion binding"/>
    <property type="evidence" value="ECO:0007669"/>
    <property type="project" value="InterPro"/>
</dbReference>
<evidence type="ECO:0000256" key="5">
    <source>
        <dbReference type="ARBA" id="ARBA00022723"/>
    </source>
</evidence>
<dbReference type="GO" id="GO:0016485">
    <property type="term" value="P:protein processing"/>
    <property type="evidence" value="ECO:0007669"/>
    <property type="project" value="TreeGrafter"/>
</dbReference>
<evidence type="ECO:0000313" key="13">
    <source>
        <dbReference type="WBParaSite" id="PgR021_g022_t03"/>
    </source>
</evidence>
<organism evidence="12 13">
    <name type="scientific">Parascaris univalens</name>
    <name type="common">Nematode worm</name>
    <dbReference type="NCBI Taxonomy" id="6257"/>
    <lineage>
        <taxon>Eukaryota</taxon>
        <taxon>Metazoa</taxon>
        <taxon>Ecdysozoa</taxon>
        <taxon>Nematoda</taxon>
        <taxon>Chromadorea</taxon>
        <taxon>Rhabditida</taxon>
        <taxon>Spirurina</taxon>
        <taxon>Ascaridomorpha</taxon>
        <taxon>Ascaridoidea</taxon>
        <taxon>Ascarididae</taxon>
        <taxon>Parascaris</taxon>
    </lineage>
</organism>
<evidence type="ECO:0000256" key="9">
    <source>
        <dbReference type="PROSITE-ProRule" id="PRU01379"/>
    </source>
</evidence>
<keyword evidence="10" id="KW-1133">Transmembrane helix</keyword>
<feature type="transmembrane region" description="Helical" evidence="10">
    <location>
        <begin position="12"/>
        <end position="37"/>
    </location>
</feature>
<feature type="active site" description="Proton donor/acceptor" evidence="9">
    <location>
        <position position="342"/>
    </location>
</feature>